<keyword evidence="4" id="KW-0809">Transit peptide</keyword>
<comment type="subcellular location">
    <subcellularLocation>
        <location evidence="1">Mitochondrion matrix</location>
        <location evidence="1">Mitochondrion nucleoid</location>
    </subcellularLocation>
</comment>
<dbReference type="GO" id="GO:0006392">
    <property type="term" value="P:transcription elongation by mitochondrial RNA polymerase"/>
    <property type="evidence" value="ECO:0007669"/>
    <property type="project" value="InterPro"/>
</dbReference>
<keyword evidence="7" id="KW-0804">Transcription</keyword>
<evidence type="ECO:0000256" key="10">
    <source>
        <dbReference type="SAM" id="MobiDB-lite"/>
    </source>
</evidence>
<keyword evidence="5" id="KW-0805">Transcription regulation</keyword>
<evidence type="ECO:0000256" key="2">
    <source>
        <dbReference type="ARBA" id="ARBA00009086"/>
    </source>
</evidence>
<protein>
    <recommendedName>
        <fullName evidence="3">Transcription elongation factor, mitochondrial</fullName>
    </recommendedName>
</protein>
<keyword evidence="8" id="KW-1135">Mitochondrion nucleoid</keyword>
<reference evidence="12" key="1">
    <citation type="submission" date="2011-12" db="EMBL/GenBank/DDBJ databases">
        <title>The Draft Genome of Lepisosteus oculatus.</title>
        <authorList>
            <consortium name="The Broad Institute Genome Assembly &amp; Analysis Group"/>
            <consortium name="Computational R&amp;D Group"/>
            <consortium name="and Sequencing Platform"/>
            <person name="Di Palma F."/>
            <person name="Alfoldi J."/>
            <person name="Johnson J."/>
            <person name="Berlin A."/>
            <person name="Gnerre S."/>
            <person name="Jaffe D."/>
            <person name="MacCallum I."/>
            <person name="Young S."/>
            <person name="Walker B.J."/>
            <person name="Lander E.S."/>
            <person name="Lindblad-Toh K."/>
        </authorList>
    </citation>
    <scope>NUCLEOTIDE SEQUENCE [LARGE SCALE GENOMIC DNA]</scope>
</reference>
<dbReference type="InterPro" id="IPR039150">
    <property type="entry name" value="TEFM"/>
</dbReference>
<keyword evidence="12" id="KW-1185">Reference proteome</keyword>
<evidence type="ECO:0000256" key="3">
    <source>
        <dbReference type="ARBA" id="ARBA00017000"/>
    </source>
</evidence>
<dbReference type="GO" id="GO:0042645">
    <property type="term" value="C:mitochondrial nucleoid"/>
    <property type="evidence" value="ECO:0000318"/>
    <property type="project" value="GO_Central"/>
</dbReference>
<dbReference type="FunFam" id="1.10.150.280:FF:000004">
    <property type="entry name" value="Transcription elongation factor, mitochondrial"/>
    <property type="match status" value="1"/>
</dbReference>
<dbReference type="InterPro" id="IPR036397">
    <property type="entry name" value="RNaseH_sf"/>
</dbReference>
<evidence type="ECO:0000256" key="1">
    <source>
        <dbReference type="ARBA" id="ARBA00004436"/>
    </source>
</evidence>
<proteinExistence type="inferred from homology"/>
<evidence type="ECO:0000313" key="11">
    <source>
        <dbReference type="Ensembl" id="ENSLOCP00000016987.1"/>
    </source>
</evidence>
<evidence type="ECO:0000256" key="4">
    <source>
        <dbReference type="ARBA" id="ARBA00022946"/>
    </source>
</evidence>
<dbReference type="GO" id="GO:0003676">
    <property type="term" value="F:nucleic acid binding"/>
    <property type="evidence" value="ECO:0007669"/>
    <property type="project" value="InterPro"/>
</dbReference>
<dbReference type="Gene3D" id="3.30.420.10">
    <property type="entry name" value="Ribonuclease H-like superfamily/Ribonuclease H"/>
    <property type="match status" value="1"/>
</dbReference>
<sequence>MWFPKHLLLAVLNKGRHALLRRPPGSLPEPQPRSRRWRSHAASAHLEGPGSWPPLPDCRGEGQTLDSLYTAQQRAEILQLLNTAPESELATVKLLRGRKSANIVEYRRRNGPFPDLESVVNVPRLKYKTALVVFNFILSPLEQRERRRAQVRVQPARFVKPDVDRGVLEEANRIVSVVCGTNKIAWAQMDRSLRVQDWQQEECSSFMNGTYMASAYLEDISAVVSRIPEADFFVVEKPGISLQNTALFPVTLHLRTVEAMLFALLGARWPAGGPPRVLNMTRAAVGRHFGLLVGDARTSGGQLVRQLLVDSVARRDPRVTFPPGLAVRYRKLFQLGGRNRGEELCDALLQALAFYELLRN</sequence>
<accession>W5N8M8</accession>
<evidence type="ECO:0000256" key="8">
    <source>
        <dbReference type="ARBA" id="ARBA00023271"/>
    </source>
</evidence>
<dbReference type="STRING" id="7918.ENSLOCP00000016987"/>
<dbReference type="EMBL" id="AHAT01000537">
    <property type="status" value="NOT_ANNOTATED_CDS"/>
    <property type="molecule type" value="Genomic_DNA"/>
</dbReference>
<evidence type="ECO:0000256" key="9">
    <source>
        <dbReference type="ARBA" id="ARBA00025262"/>
    </source>
</evidence>
<dbReference type="FunCoup" id="W5N8M8">
    <property type="interactions" value="273"/>
</dbReference>
<dbReference type="Pfam" id="PF12836">
    <property type="entry name" value="HHH_3"/>
    <property type="match status" value="1"/>
</dbReference>
<feature type="region of interest" description="Disordered" evidence="10">
    <location>
        <begin position="21"/>
        <end position="56"/>
    </location>
</feature>
<dbReference type="Gene3D" id="1.10.150.280">
    <property type="entry name" value="AF1531-like domain"/>
    <property type="match status" value="1"/>
</dbReference>
<dbReference type="GeneTree" id="ENSGT00390000010581"/>
<name>W5N8M8_LEPOC</name>
<dbReference type="PANTHER" id="PTHR21053:SF2">
    <property type="entry name" value="TRANSCRIPTION ELONGATION FACTOR, MITOCHONDRIAL"/>
    <property type="match status" value="1"/>
</dbReference>
<dbReference type="OMA" id="ESPQMAQ"/>
<dbReference type="eggNOG" id="ENOG502QPVB">
    <property type="taxonomic scope" value="Eukaryota"/>
</dbReference>
<evidence type="ECO:0000313" key="12">
    <source>
        <dbReference type="Proteomes" id="UP000018468"/>
    </source>
</evidence>
<comment type="similarity">
    <text evidence="2">Belongs to the TEFM family.</text>
</comment>
<keyword evidence="6" id="KW-0496">Mitochondrion</keyword>
<evidence type="ECO:0000256" key="5">
    <source>
        <dbReference type="ARBA" id="ARBA00023015"/>
    </source>
</evidence>
<comment type="function">
    <text evidence="9">Transcription elongation factor which increases mitochondrial RNA polymerase processivity. Regulates transcription of the mitochondrial genome, including genes important for the oxidative phosphorylation machinery.</text>
</comment>
<dbReference type="SUPFAM" id="SSF47781">
    <property type="entry name" value="RuvA domain 2-like"/>
    <property type="match status" value="1"/>
</dbReference>
<reference evidence="11" key="2">
    <citation type="submission" date="2025-08" db="UniProtKB">
        <authorList>
            <consortium name="Ensembl"/>
        </authorList>
    </citation>
    <scope>IDENTIFICATION</scope>
</reference>
<dbReference type="Proteomes" id="UP000018468">
    <property type="component" value="Linkage group LG10"/>
</dbReference>
<dbReference type="InParanoid" id="W5N8M8"/>
<dbReference type="Bgee" id="ENSLOCG00000013775">
    <property type="expression patterns" value="Expressed in ovary and 13 other cell types or tissues"/>
</dbReference>
<evidence type="ECO:0000256" key="6">
    <source>
        <dbReference type="ARBA" id="ARBA00023128"/>
    </source>
</evidence>
<dbReference type="InterPro" id="IPR010994">
    <property type="entry name" value="RuvA_2-like"/>
</dbReference>
<dbReference type="Ensembl" id="ENSLOCT00000017017.1">
    <property type="protein sequence ID" value="ENSLOCP00000016987.1"/>
    <property type="gene ID" value="ENSLOCG00000013775.1"/>
</dbReference>
<reference evidence="11" key="3">
    <citation type="submission" date="2025-09" db="UniProtKB">
        <authorList>
            <consortium name="Ensembl"/>
        </authorList>
    </citation>
    <scope>IDENTIFICATION</scope>
</reference>
<dbReference type="HOGENOM" id="CLU_066790_0_0_1"/>
<dbReference type="AlphaFoldDB" id="W5N8M8"/>
<evidence type="ECO:0000256" key="7">
    <source>
        <dbReference type="ARBA" id="ARBA00023163"/>
    </source>
</evidence>
<dbReference type="PANTHER" id="PTHR21053">
    <property type="entry name" value="TRANSCRIPTION ELONGATION FACTOR, MITOCHONDRIAL"/>
    <property type="match status" value="1"/>
</dbReference>
<organism evidence="11 12">
    <name type="scientific">Lepisosteus oculatus</name>
    <name type="common">Spotted gar</name>
    <dbReference type="NCBI Taxonomy" id="7918"/>
    <lineage>
        <taxon>Eukaryota</taxon>
        <taxon>Metazoa</taxon>
        <taxon>Chordata</taxon>
        <taxon>Craniata</taxon>
        <taxon>Vertebrata</taxon>
        <taxon>Euteleostomi</taxon>
        <taxon>Actinopterygii</taxon>
        <taxon>Neopterygii</taxon>
        <taxon>Holostei</taxon>
        <taxon>Semionotiformes</taxon>
        <taxon>Lepisosteidae</taxon>
        <taxon>Lepisosteus</taxon>
    </lineage>
</organism>